<feature type="compositionally biased region" description="Polar residues" evidence="1">
    <location>
        <begin position="1"/>
        <end position="11"/>
    </location>
</feature>
<reference evidence="2 3" key="1">
    <citation type="journal article" date="2021" name="BMC Genomics">
        <title>Datura genome reveals duplications of psychoactive alkaloid biosynthetic genes and high mutation rate following tissue culture.</title>
        <authorList>
            <person name="Rajewski A."/>
            <person name="Carter-House D."/>
            <person name="Stajich J."/>
            <person name="Litt A."/>
        </authorList>
    </citation>
    <scope>NUCLEOTIDE SEQUENCE [LARGE SCALE GENOMIC DNA]</scope>
    <source>
        <strain evidence="2">AR-01</strain>
    </source>
</reference>
<evidence type="ECO:0000313" key="2">
    <source>
        <dbReference type="EMBL" id="MCE3049748.1"/>
    </source>
</evidence>
<organism evidence="2 3">
    <name type="scientific">Datura stramonium</name>
    <name type="common">Jimsonweed</name>
    <name type="synonym">Common thornapple</name>
    <dbReference type="NCBI Taxonomy" id="4076"/>
    <lineage>
        <taxon>Eukaryota</taxon>
        <taxon>Viridiplantae</taxon>
        <taxon>Streptophyta</taxon>
        <taxon>Embryophyta</taxon>
        <taxon>Tracheophyta</taxon>
        <taxon>Spermatophyta</taxon>
        <taxon>Magnoliopsida</taxon>
        <taxon>eudicotyledons</taxon>
        <taxon>Gunneridae</taxon>
        <taxon>Pentapetalae</taxon>
        <taxon>asterids</taxon>
        <taxon>lamiids</taxon>
        <taxon>Solanales</taxon>
        <taxon>Solanaceae</taxon>
        <taxon>Solanoideae</taxon>
        <taxon>Datureae</taxon>
        <taxon>Datura</taxon>
    </lineage>
</organism>
<feature type="region of interest" description="Disordered" evidence="1">
    <location>
        <begin position="1"/>
        <end position="23"/>
    </location>
</feature>
<dbReference type="Proteomes" id="UP000823775">
    <property type="component" value="Unassembled WGS sequence"/>
</dbReference>
<sequence length="102" mass="11372">MMQMTRVTGTTHIMEGPPHLTPPTKVVMVRRMKDRGGGTSTSSRIGDGPYDPFRIEFIKCVREIHSKLVQILGAPLILKRPDSSEIEMVLAKKFGEILIAEP</sequence>
<dbReference type="EMBL" id="JACEIK010007105">
    <property type="protein sequence ID" value="MCE3049748.1"/>
    <property type="molecule type" value="Genomic_DNA"/>
</dbReference>
<accession>A0ABS8WG23</accession>
<keyword evidence="3" id="KW-1185">Reference proteome</keyword>
<evidence type="ECO:0000256" key="1">
    <source>
        <dbReference type="SAM" id="MobiDB-lite"/>
    </source>
</evidence>
<comment type="caution">
    <text evidence="2">The sequence shown here is derived from an EMBL/GenBank/DDBJ whole genome shotgun (WGS) entry which is preliminary data.</text>
</comment>
<evidence type="ECO:0000313" key="3">
    <source>
        <dbReference type="Proteomes" id="UP000823775"/>
    </source>
</evidence>
<proteinExistence type="predicted"/>
<gene>
    <name evidence="2" type="ORF">HAX54_045710</name>
</gene>
<name>A0ABS8WG23_DATST</name>
<protein>
    <submittedName>
        <fullName evidence="2">Uncharacterized protein</fullName>
    </submittedName>
</protein>